<evidence type="ECO:0000256" key="3">
    <source>
        <dbReference type="ARBA" id="ARBA00022553"/>
    </source>
</evidence>
<dbReference type="SMART" id="SM00388">
    <property type="entry name" value="HisKA"/>
    <property type="match status" value="1"/>
</dbReference>
<sequence>MIIDVDHDLSLLQMMENTGKYDPFLKKDQPERINIIREITAGIAHEIRNPMTTVRGLLQLLQQKKECSLYQDLFKVIIQELDKTNEIITELLFLSSKKATNLTFHNLNDVILSLRDVLLDRARQYKMQVTMDLADLPELLLNREEIRRLILNLAQNGLEAMPTGGNLQIKTFMEEDKVVLTVQDQGEGIEPEALEKLGIPFYTTKEEAVGLGLAVCYGIAARHNARIEVHTGSLGSTFAVYFETDTCRCSTPLA</sequence>
<dbReference type="GO" id="GO:0000155">
    <property type="term" value="F:phosphorelay sensor kinase activity"/>
    <property type="evidence" value="ECO:0007669"/>
    <property type="project" value="InterPro"/>
</dbReference>
<dbReference type="STRING" id="696281.Desru_3638"/>
<dbReference type="Gene3D" id="3.30.565.10">
    <property type="entry name" value="Histidine kinase-like ATPase, C-terminal domain"/>
    <property type="match status" value="1"/>
</dbReference>
<evidence type="ECO:0000259" key="9">
    <source>
        <dbReference type="PROSITE" id="PS50109"/>
    </source>
</evidence>
<dbReference type="AlphaFoldDB" id="F6DNE9"/>
<feature type="domain" description="Histidine kinase" evidence="9">
    <location>
        <begin position="42"/>
        <end position="246"/>
    </location>
</feature>
<evidence type="ECO:0000256" key="1">
    <source>
        <dbReference type="ARBA" id="ARBA00000085"/>
    </source>
</evidence>
<dbReference type="SMART" id="SM00387">
    <property type="entry name" value="HATPase_c"/>
    <property type="match status" value="1"/>
</dbReference>
<dbReference type="InterPro" id="IPR004358">
    <property type="entry name" value="Sig_transdc_His_kin-like_C"/>
</dbReference>
<keyword evidence="5" id="KW-0547">Nucleotide-binding</keyword>
<protein>
    <recommendedName>
        <fullName evidence="2">histidine kinase</fullName>
        <ecNumber evidence="2">2.7.13.3</ecNumber>
    </recommendedName>
</protein>
<dbReference type="Pfam" id="PF02518">
    <property type="entry name" value="HATPase_c"/>
    <property type="match status" value="1"/>
</dbReference>
<keyword evidence="6" id="KW-0418">Kinase</keyword>
<keyword evidence="7 10" id="KW-0067">ATP-binding</keyword>
<dbReference type="InterPro" id="IPR003594">
    <property type="entry name" value="HATPase_dom"/>
</dbReference>
<dbReference type="InterPro" id="IPR036890">
    <property type="entry name" value="HATPase_C_sf"/>
</dbReference>
<dbReference type="PANTHER" id="PTHR43065">
    <property type="entry name" value="SENSOR HISTIDINE KINASE"/>
    <property type="match status" value="1"/>
</dbReference>
<evidence type="ECO:0000256" key="5">
    <source>
        <dbReference type="ARBA" id="ARBA00022741"/>
    </source>
</evidence>
<comment type="catalytic activity">
    <reaction evidence="1">
        <text>ATP + protein L-histidine = ADP + protein N-phospho-L-histidine.</text>
        <dbReference type="EC" id="2.7.13.3"/>
    </reaction>
</comment>
<organism evidence="10 11">
    <name type="scientific">Desulforamulus ruminis (strain ATCC 23193 / DSM 2154 / NCIMB 8452 / DL)</name>
    <name type="common">Desulfotomaculum ruminis</name>
    <dbReference type="NCBI Taxonomy" id="696281"/>
    <lineage>
        <taxon>Bacteria</taxon>
        <taxon>Bacillati</taxon>
        <taxon>Bacillota</taxon>
        <taxon>Clostridia</taxon>
        <taxon>Eubacteriales</taxon>
        <taxon>Peptococcaceae</taxon>
        <taxon>Desulforamulus</taxon>
    </lineage>
</organism>
<reference evidence="11" key="1">
    <citation type="submission" date="2011-05" db="EMBL/GenBank/DDBJ databases">
        <title>Complete sequence of Desulfotomaculum ruminis DSM 2154.</title>
        <authorList>
            <person name="Lucas S."/>
            <person name="Copeland A."/>
            <person name="Lapidus A."/>
            <person name="Cheng J.-F."/>
            <person name="Goodwin L."/>
            <person name="Pitluck S."/>
            <person name="Lu M."/>
            <person name="Detter J.C."/>
            <person name="Han C."/>
            <person name="Tapia R."/>
            <person name="Land M."/>
            <person name="Hauser L."/>
            <person name="Kyrpides N."/>
            <person name="Ivanova N."/>
            <person name="Mikhailova N."/>
            <person name="Pagani I."/>
            <person name="Stams A.J.M."/>
            <person name="Plugge C.M."/>
            <person name="Muyzer G."/>
            <person name="Kuever J."/>
            <person name="Parshina S.N."/>
            <person name="Ivanova A.E."/>
            <person name="Nazina T.N."/>
            <person name="Brambilla E."/>
            <person name="Spring S."/>
            <person name="Klenk H.-P."/>
            <person name="Woyke T."/>
        </authorList>
    </citation>
    <scope>NUCLEOTIDE SEQUENCE [LARGE SCALE GENOMIC DNA]</scope>
    <source>
        <strain evidence="11">ATCC 23193 / DSM 2154 / NCIB 8452 / DL</strain>
    </source>
</reference>
<dbReference type="PRINTS" id="PR00344">
    <property type="entry name" value="BCTRLSENSOR"/>
</dbReference>
<evidence type="ECO:0000256" key="7">
    <source>
        <dbReference type="ARBA" id="ARBA00022840"/>
    </source>
</evidence>
<dbReference type="PROSITE" id="PS50109">
    <property type="entry name" value="HIS_KIN"/>
    <property type="match status" value="1"/>
</dbReference>
<dbReference type="KEGG" id="dru:Desru_3638"/>
<dbReference type="RefSeq" id="WP_013843586.1">
    <property type="nucleotide sequence ID" value="NC_015589.1"/>
</dbReference>
<dbReference type="InterPro" id="IPR005467">
    <property type="entry name" value="His_kinase_dom"/>
</dbReference>
<dbReference type="Gene3D" id="1.10.287.130">
    <property type="match status" value="1"/>
</dbReference>
<dbReference type="GO" id="GO:0005524">
    <property type="term" value="F:ATP binding"/>
    <property type="evidence" value="ECO:0007669"/>
    <property type="project" value="UniProtKB-KW"/>
</dbReference>
<dbReference type="eggNOG" id="COG3852">
    <property type="taxonomic scope" value="Bacteria"/>
</dbReference>
<dbReference type="EMBL" id="CP002780">
    <property type="protein sequence ID" value="AEG61840.1"/>
    <property type="molecule type" value="Genomic_DNA"/>
</dbReference>
<dbReference type="OrthoDB" id="505470at2"/>
<dbReference type="SUPFAM" id="SSF55874">
    <property type="entry name" value="ATPase domain of HSP90 chaperone/DNA topoisomerase II/histidine kinase"/>
    <property type="match status" value="1"/>
</dbReference>
<evidence type="ECO:0000256" key="4">
    <source>
        <dbReference type="ARBA" id="ARBA00022679"/>
    </source>
</evidence>
<dbReference type="InterPro" id="IPR036097">
    <property type="entry name" value="HisK_dim/P_sf"/>
</dbReference>
<dbReference type="InterPro" id="IPR003661">
    <property type="entry name" value="HisK_dim/P_dom"/>
</dbReference>
<name>F6DNE9_DESRL</name>
<dbReference type="HOGENOM" id="CLU_000445_89_1_9"/>
<evidence type="ECO:0000313" key="11">
    <source>
        <dbReference type="Proteomes" id="UP000009234"/>
    </source>
</evidence>
<dbReference type="CDD" id="cd00082">
    <property type="entry name" value="HisKA"/>
    <property type="match status" value="1"/>
</dbReference>
<accession>F6DNE9</accession>
<dbReference type="Pfam" id="PF00512">
    <property type="entry name" value="HisKA"/>
    <property type="match status" value="1"/>
</dbReference>
<reference evidence="10 11" key="2">
    <citation type="journal article" date="2012" name="Stand. Genomic Sci.">
        <title>Complete genome sequence of the sulfate-reducing firmicute Desulfotomaculum ruminis type strain (DL(T)).</title>
        <authorList>
            <person name="Spring S."/>
            <person name="Visser M."/>
            <person name="Lu M."/>
            <person name="Copeland A."/>
            <person name="Lapidus A."/>
            <person name="Lucas S."/>
            <person name="Cheng J.F."/>
            <person name="Han C."/>
            <person name="Tapia R."/>
            <person name="Goodwin L.A."/>
            <person name="Pitluck S."/>
            <person name="Ivanova N."/>
            <person name="Land M."/>
            <person name="Hauser L."/>
            <person name="Larimer F."/>
            <person name="Rohde M."/>
            <person name="Goker M."/>
            <person name="Detter J.C."/>
            <person name="Kyrpides N.C."/>
            <person name="Woyke T."/>
            <person name="Schaap P.J."/>
            <person name="Plugge C.M."/>
            <person name="Muyzer G."/>
            <person name="Kuever J."/>
            <person name="Pereira I.A."/>
            <person name="Parshina S.N."/>
            <person name="Bernier-Latmani R."/>
            <person name="Stams A.J."/>
            <person name="Klenk H.P."/>
        </authorList>
    </citation>
    <scope>NUCLEOTIDE SEQUENCE [LARGE SCALE GENOMIC DNA]</scope>
    <source>
        <strain evidence="11">ATCC 23193 / DSM 2154 / NCIB 8452 / DL</strain>
    </source>
</reference>
<keyword evidence="3" id="KW-0597">Phosphoprotein</keyword>
<gene>
    <name evidence="10" type="ordered locus">Desru_3638</name>
</gene>
<dbReference type="PANTHER" id="PTHR43065:SF46">
    <property type="entry name" value="C4-DICARBOXYLATE TRANSPORT SENSOR PROTEIN DCTB"/>
    <property type="match status" value="1"/>
</dbReference>
<evidence type="ECO:0000313" key="10">
    <source>
        <dbReference type="EMBL" id="AEG61840.1"/>
    </source>
</evidence>
<evidence type="ECO:0000256" key="6">
    <source>
        <dbReference type="ARBA" id="ARBA00022777"/>
    </source>
</evidence>
<keyword evidence="8" id="KW-0902">Two-component regulatory system</keyword>
<dbReference type="Proteomes" id="UP000009234">
    <property type="component" value="Chromosome"/>
</dbReference>
<keyword evidence="11" id="KW-1185">Reference proteome</keyword>
<evidence type="ECO:0000256" key="8">
    <source>
        <dbReference type="ARBA" id="ARBA00023012"/>
    </source>
</evidence>
<dbReference type="EC" id="2.7.13.3" evidence="2"/>
<evidence type="ECO:0000256" key="2">
    <source>
        <dbReference type="ARBA" id="ARBA00012438"/>
    </source>
</evidence>
<proteinExistence type="predicted"/>
<keyword evidence="4" id="KW-0808">Transferase</keyword>
<dbReference type="SUPFAM" id="SSF47384">
    <property type="entry name" value="Homodimeric domain of signal transducing histidine kinase"/>
    <property type="match status" value="1"/>
</dbReference>